<dbReference type="InterPro" id="IPR019775">
    <property type="entry name" value="WD40_repeat_CS"/>
</dbReference>
<keyword evidence="7" id="KW-0961">Cell wall biogenesis/degradation</keyword>
<proteinExistence type="inferred from homology"/>
<dbReference type="PANTHER" id="PTHR19857">
    <property type="entry name" value="MITOCHONDRIAL DIVISION PROTEIN 1-RELATED"/>
    <property type="match status" value="1"/>
</dbReference>
<dbReference type="InterPro" id="IPR011047">
    <property type="entry name" value="Quinoprotein_ADH-like_sf"/>
</dbReference>
<evidence type="ECO:0000256" key="3">
    <source>
        <dbReference type="ARBA" id="ARBA00022729"/>
    </source>
</evidence>
<dbReference type="PANTHER" id="PTHR19857:SF8">
    <property type="entry name" value="ANGIO-ASSOCIATED MIGRATORY CELL PROTEIN"/>
    <property type="match status" value="1"/>
</dbReference>
<evidence type="ECO:0000313" key="11">
    <source>
        <dbReference type="Proteomes" id="UP001476247"/>
    </source>
</evidence>
<dbReference type="Gene3D" id="2.160.20.10">
    <property type="entry name" value="Single-stranded right-handed beta-helix, Pectin lyase-like"/>
    <property type="match status" value="1"/>
</dbReference>
<dbReference type="SUPFAM" id="SSF51126">
    <property type="entry name" value="Pectin lyase-like"/>
    <property type="match status" value="1"/>
</dbReference>
<evidence type="ECO:0000256" key="1">
    <source>
        <dbReference type="ARBA" id="ARBA00008834"/>
    </source>
</evidence>
<dbReference type="PROSITE" id="PS50294">
    <property type="entry name" value="WD_REPEATS_REGION"/>
    <property type="match status" value="5"/>
</dbReference>
<reference evidence="10 11" key="1">
    <citation type="submission" date="2024-04" db="EMBL/GenBank/DDBJ databases">
        <title>genome sequences of Mucor flavus KT1a and Helicostylum pulchrum KT1b strains isolation_sourced from the surface of a dry-aged beef.</title>
        <authorList>
            <person name="Toyotome T."/>
            <person name="Hosono M."/>
            <person name="Torimaru M."/>
            <person name="Fukuda K."/>
            <person name="Mikami N."/>
        </authorList>
    </citation>
    <scope>NUCLEOTIDE SEQUENCE [LARGE SCALE GENOMIC DNA]</scope>
    <source>
        <strain evidence="10 11">KT1b</strain>
    </source>
</reference>
<keyword evidence="5 9" id="KW-0378">Hydrolase</keyword>
<dbReference type="EMBL" id="BAABUJ010000006">
    <property type="protein sequence ID" value="GAA5796351.1"/>
    <property type="molecule type" value="Genomic_DNA"/>
</dbReference>
<sequence length="531" mass="57910">MRNLGKNGSTENVKDVIIINNECINCQDGVRIKTRSGGKGTVSSIKFINVKLPNNENLIVVTAHYCDKNQMNFYKKNGNKFASTVKYNPIVNFGCAKDTPCSYFSVSGINIKGHFKTPKNVCNSLKHSGIIGFEEELDNLVEEEYINEDDVLEEEIPDLDQGEPMDDDEDDEGNMDGFEIRPNPDDENTMELADDSVQGFFDHREPVYAIAMHPTSNGIICSGGGDDKSYLWRCDNGEMMKVLDGHTDSVTAVAFSCDGKYIASAAMDGKVRVWNAETGDFCVSVDGPDEVIWIDWHPKGNILLAGATDSTIWMWAMPSGKFMNIFNGHAGPVTAGGFTRDGKKVVSTSEDSSFIVWDPKTASAEFRLTGDDARFHVDPINSVSVNKDSTLAITGDVSGKARLVNLSNGHIVAALENHTDSIETSSFCDVLPLAATGSVDGKVSIWDVQTLRLRATLSHEDAVVKAKFVKNSPLLATCSTDRTVKMWDARTGQCLKSWAGHRDTVLDIAVSDDGNVICTASDDGTCLVFSM</sequence>
<dbReference type="InterPro" id="IPR051179">
    <property type="entry name" value="WD_repeat_multifunction"/>
</dbReference>
<keyword evidence="4" id="KW-0677">Repeat</keyword>
<dbReference type="CDD" id="cd00200">
    <property type="entry name" value="WD40"/>
    <property type="match status" value="1"/>
</dbReference>
<dbReference type="Gene3D" id="2.130.10.10">
    <property type="entry name" value="YVTN repeat-like/Quinoprotein amine dehydrogenase"/>
    <property type="match status" value="1"/>
</dbReference>
<dbReference type="InterPro" id="IPR020472">
    <property type="entry name" value="WD40_PAC1"/>
</dbReference>
<dbReference type="Proteomes" id="UP001476247">
    <property type="component" value="Unassembled WGS sequence"/>
</dbReference>
<keyword evidence="11" id="KW-1185">Reference proteome</keyword>
<accession>A0ABP9XNH4</accession>
<feature type="repeat" description="WD" evidence="8">
    <location>
        <begin position="294"/>
        <end position="325"/>
    </location>
</feature>
<dbReference type="InterPro" id="IPR015943">
    <property type="entry name" value="WD40/YVTN_repeat-like_dom_sf"/>
</dbReference>
<evidence type="ECO:0000256" key="4">
    <source>
        <dbReference type="ARBA" id="ARBA00022737"/>
    </source>
</evidence>
<evidence type="ECO:0000256" key="8">
    <source>
        <dbReference type="PROSITE-ProRule" id="PRU00221"/>
    </source>
</evidence>
<evidence type="ECO:0000256" key="7">
    <source>
        <dbReference type="ARBA" id="ARBA00023316"/>
    </source>
</evidence>
<evidence type="ECO:0000313" key="10">
    <source>
        <dbReference type="EMBL" id="GAA5796351.1"/>
    </source>
</evidence>
<dbReference type="InterPro" id="IPR012334">
    <property type="entry name" value="Pectin_lyas_fold"/>
</dbReference>
<gene>
    <name evidence="10" type="ORF">HPULCUR_001721</name>
</gene>
<dbReference type="PROSITE" id="PS50082">
    <property type="entry name" value="WD_REPEATS_2"/>
    <property type="match status" value="7"/>
</dbReference>
<organism evidence="10 11">
    <name type="scientific">Helicostylum pulchrum</name>
    <dbReference type="NCBI Taxonomy" id="562976"/>
    <lineage>
        <taxon>Eukaryota</taxon>
        <taxon>Fungi</taxon>
        <taxon>Fungi incertae sedis</taxon>
        <taxon>Mucoromycota</taxon>
        <taxon>Mucoromycotina</taxon>
        <taxon>Mucoromycetes</taxon>
        <taxon>Mucorales</taxon>
        <taxon>Mucorineae</taxon>
        <taxon>Mucoraceae</taxon>
        <taxon>Helicostylum</taxon>
    </lineage>
</organism>
<dbReference type="PROSITE" id="PS00678">
    <property type="entry name" value="WD_REPEATS_1"/>
    <property type="match status" value="3"/>
</dbReference>
<dbReference type="InterPro" id="IPR011050">
    <property type="entry name" value="Pectin_lyase_fold/virulence"/>
</dbReference>
<dbReference type="SUPFAM" id="SSF50998">
    <property type="entry name" value="Quinoprotein alcohol dehydrogenase-like"/>
    <property type="match status" value="1"/>
</dbReference>
<dbReference type="SMART" id="SM00320">
    <property type="entry name" value="WD40"/>
    <property type="match status" value="8"/>
</dbReference>
<feature type="repeat" description="WD" evidence="8">
    <location>
        <begin position="415"/>
        <end position="456"/>
    </location>
</feature>
<dbReference type="Pfam" id="PF00400">
    <property type="entry name" value="WD40"/>
    <property type="match status" value="7"/>
</dbReference>
<feature type="repeat" description="WD" evidence="8">
    <location>
        <begin position="326"/>
        <end position="367"/>
    </location>
</feature>
<dbReference type="Pfam" id="PF00295">
    <property type="entry name" value="Glyco_hydro_28"/>
    <property type="match status" value="1"/>
</dbReference>
<feature type="repeat" description="WD" evidence="8">
    <location>
        <begin position="200"/>
        <end position="242"/>
    </location>
</feature>
<name>A0ABP9XNH4_9FUNG</name>
<dbReference type="InterPro" id="IPR000743">
    <property type="entry name" value="Glyco_hydro_28"/>
</dbReference>
<comment type="caution">
    <text evidence="10">The sequence shown here is derived from an EMBL/GenBank/DDBJ whole genome shotgun (WGS) entry which is preliminary data.</text>
</comment>
<feature type="repeat" description="WD" evidence="8">
    <location>
        <begin position="243"/>
        <end position="284"/>
    </location>
</feature>
<keyword evidence="2 8" id="KW-0853">WD repeat</keyword>
<comment type="similarity">
    <text evidence="1 9">Belongs to the glycosyl hydrolase 28 family.</text>
</comment>
<feature type="repeat" description="WD" evidence="8">
    <location>
        <begin position="498"/>
        <end position="531"/>
    </location>
</feature>
<dbReference type="PRINTS" id="PR00320">
    <property type="entry name" value="GPROTEINBRPT"/>
</dbReference>
<keyword evidence="3" id="KW-0732">Signal</keyword>
<dbReference type="InterPro" id="IPR001680">
    <property type="entry name" value="WD40_rpt"/>
</dbReference>
<evidence type="ECO:0000256" key="2">
    <source>
        <dbReference type="ARBA" id="ARBA00022574"/>
    </source>
</evidence>
<keyword evidence="6 9" id="KW-0326">Glycosidase</keyword>
<evidence type="ECO:0000256" key="9">
    <source>
        <dbReference type="RuleBase" id="RU361169"/>
    </source>
</evidence>
<evidence type="ECO:0000256" key="6">
    <source>
        <dbReference type="ARBA" id="ARBA00023295"/>
    </source>
</evidence>
<feature type="repeat" description="WD" evidence="8">
    <location>
        <begin position="456"/>
        <end position="497"/>
    </location>
</feature>
<protein>
    <submittedName>
        <fullName evidence="10">Uncharacterized protein</fullName>
    </submittedName>
</protein>
<evidence type="ECO:0000256" key="5">
    <source>
        <dbReference type="ARBA" id="ARBA00022801"/>
    </source>
</evidence>